<dbReference type="PATRIC" id="fig|576784.4.peg.4955"/>
<protein>
    <submittedName>
        <fullName evidence="1">Uncharacterized protein</fullName>
    </submittedName>
</protein>
<reference evidence="1" key="1">
    <citation type="submission" date="2014-05" db="EMBL/GenBank/DDBJ databases">
        <authorList>
            <person name="Horn Fabian"/>
        </authorList>
    </citation>
    <scope>NUCLEOTIDE SEQUENCE</scope>
</reference>
<dbReference type="EMBL" id="LK022848">
    <property type="protein sequence ID" value="CDR08220.1"/>
    <property type="molecule type" value="Genomic_DNA"/>
</dbReference>
<dbReference type="AlphaFoldDB" id="A0A060ZQ45"/>
<organism evidence="1">
    <name type="scientific">Streptomyces iranensis</name>
    <dbReference type="NCBI Taxonomy" id="576784"/>
    <lineage>
        <taxon>Bacteria</taxon>
        <taxon>Bacillati</taxon>
        <taxon>Actinomycetota</taxon>
        <taxon>Actinomycetes</taxon>
        <taxon>Kitasatosporales</taxon>
        <taxon>Streptomycetaceae</taxon>
        <taxon>Streptomyces</taxon>
        <taxon>Streptomyces violaceusniger group</taxon>
    </lineage>
</organism>
<accession>A0A060ZQ45</accession>
<gene>
    <name evidence="1" type="ORF">SIRAN4901</name>
</gene>
<evidence type="ECO:0000313" key="1">
    <source>
        <dbReference type="EMBL" id="CDR08220.1"/>
    </source>
</evidence>
<name>A0A060ZQ45_9ACTN</name>
<sequence>MTSKRSNRTMRRPMDMVRWTWWDFLRVPAVSVQGRESGARASEVRDVRASGPVGARTTLVAPAAWRAVIASRAWSGALATLSWRTQAAGMVWANCRASAQAARCSRSRAANGRGSMWAAQSG</sequence>
<proteinExistence type="predicted"/>
<dbReference type="HOGENOM" id="CLU_2025452_0_0_11"/>